<reference evidence="1" key="1">
    <citation type="submission" date="2020-05" db="EMBL/GenBank/DDBJ databases">
        <title>Large-scale comparative analyses of tick genomes elucidate their genetic diversity and vector capacities.</title>
        <authorList>
            <person name="Jia N."/>
            <person name="Wang J."/>
            <person name="Shi W."/>
            <person name="Du L."/>
            <person name="Sun Y."/>
            <person name="Zhan W."/>
            <person name="Jiang J."/>
            <person name="Wang Q."/>
            <person name="Zhang B."/>
            <person name="Ji P."/>
            <person name="Sakyi L.B."/>
            <person name="Cui X."/>
            <person name="Yuan T."/>
            <person name="Jiang B."/>
            <person name="Yang W."/>
            <person name="Lam T.T.-Y."/>
            <person name="Chang Q."/>
            <person name="Ding S."/>
            <person name="Wang X."/>
            <person name="Zhu J."/>
            <person name="Ruan X."/>
            <person name="Zhao L."/>
            <person name="Wei J."/>
            <person name="Que T."/>
            <person name="Du C."/>
            <person name="Cheng J."/>
            <person name="Dai P."/>
            <person name="Han X."/>
            <person name="Huang E."/>
            <person name="Gao Y."/>
            <person name="Liu J."/>
            <person name="Shao H."/>
            <person name="Ye R."/>
            <person name="Li L."/>
            <person name="Wei W."/>
            <person name="Wang X."/>
            <person name="Wang C."/>
            <person name="Yang T."/>
            <person name="Huo Q."/>
            <person name="Li W."/>
            <person name="Guo W."/>
            <person name="Chen H."/>
            <person name="Zhou L."/>
            <person name="Ni X."/>
            <person name="Tian J."/>
            <person name="Zhou Y."/>
            <person name="Sheng Y."/>
            <person name="Liu T."/>
            <person name="Pan Y."/>
            <person name="Xia L."/>
            <person name="Li J."/>
            <person name="Zhao F."/>
            <person name="Cao W."/>
        </authorList>
    </citation>
    <scope>NUCLEOTIDE SEQUENCE</scope>
    <source>
        <strain evidence="1">Hyas-2018</strain>
    </source>
</reference>
<gene>
    <name evidence="1" type="ORF">HPB50_026223</name>
</gene>
<protein>
    <submittedName>
        <fullName evidence="1">Uncharacterized protein</fullName>
    </submittedName>
</protein>
<evidence type="ECO:0000313" key="1">
    <source>
        <dbReference type="EMBL" id="KAH6937255.1"/>
    </source>
</evidence>
<dbReference type="Proteomes" id="UP000821845">
    <property type="component" value="Chromosome 3"/>
</dbReference>
<name>A0ACB7SRF6_HYAAI</name>
<evidence type="ECO:0000313" key="2">
    <source>
        <dbReference type="Proteomes" id="UP000821845"/>
    </source>
</evidence>
<organism evidence="1 2">
    <name type="scientific">Hyalomma asiaticum</name>
    <name type="common">Tick</name>
    <dbReference type="NCBI Taxonomy" id="266040"/>
    <lineage>
        <taxon>Eukaryota</taxon>
        <taxon>Metazoa</taxon>
        <taxon>Ecdysozoa</taxon>
        <taxon>Arthropoda</taxon>
        <taxon>Chelicerata</taxon>
        <taxon>Arachnida</taxon>
        <taxon>Acari</taxon>
        <taxon>Parasitiformes</taxon>
        <taxon>Ixodida</taxon>
        <taxon>Ixodoidea</taxon>
        <taxon>Ixodidae</taxon>
        <taxon>Hyalomminae</taxon>
        <taxon>Hyalomma</taxon>
    </lineage>
</organism>
<proteinExistence type="predicted"/>
<dbReference type="EMBL" id="CM023483">
    <property type="protein sequence ID" value="KAH6937255.1"/>
    <property type="molecule type" value="Genomic_DNA"/>
</dbReference>
<comment type="caution">
    <text evidence="1">The sequence shown here is derived from an EMBL/GenBank/DDBJ whole genome shotgun (WGS) entry which is preliminary data.</text>
</comment>
<accession>A0ACB7SRF6</accession>
<keyword evidence="2" id="KW-1185">Reference proteome</keyword>
<sequence length="1120" mass="123272">MADQPNETNAAHEQFRKSPRRPSAGMADHPNERNAPEHHSAERVQRHRRKKARSRPRSLATSAGHSPPSAIHDAKNELITAGGHESPGATMHGSHYTAPPARGRPLPRSNNELTPSSSSSTTGRRDGAGTFNHAREEPQCVDGIPDEGGSRRRHKPDEHGSWRHSRRQSQMALAHRTPSRQRPLQHFEDDYFGSQPMADSALPSGGRSADGFPMVDDALPASPQVQRASSANALGGNTRLVSAMRSGSARDNRRAPLAAAWTERDYGPIRSPPSSVHSPERRVTMHPSTKMKVAQDEPPDGGSHRIALPAEDDDTSLAFMESVPYQISRRLSVRGVDHVAAANPRRSVAEQPRASVPVSPLSPIDHGPLEMVAGISSGRRQSMMVQAAIQHLPKLSEAEALQKRRASMDYRAKALRKTDPDEATRAPSISPSIFVEERQKPLKKLESRLRACRRVRKHLITVAVGVPLILVVIYFARRVRAPVEDGDVVCSSSDCLDHAHQLLQSLNTSADPCTHFHTYVCGSDRSRQEAQLSEALFYAKLVVSSTVRAVASLAPPTAGAQNSATSKAAAAMSACLDQPATQTAEPFVKFMEARRIQWPSVKSSEGMGIIGVLDALMDLIVDWRVVLWFDAKLMYLTEDRLPVVTFGEPGALTMLRMRQVSLLDDAAYADAVRSVSLFLTNGTTELKSSAIEELREDERAIRDAVLSTRVDDQDILLSLHKAHQLYLRNVSLNEWLSVIAKHVKSTSAISLETRILIMKQQSFSRLTSLLGTFSPTRLVNVIGWTVAYVYVWMLNDDFESFGGRTGAVVSADVLCFLAVHESFGIVQASTIFHTTFGTLAQKEYVSALFNSSSTVLLNKLQASDSITNLTKKEAALKIGVHMRSQLFPPLPFTFADQLDILYAVFPSSYDEGATFFETWLKSKQVLQSTLFSPFHDSLLTARYRWQSGSALYLYSVNLVWLAVSALLPPSYLARGSPIMTYSGLGYQIARQLVKVADERGRRLDYSGAEIPWWEQRGKCALEKAATRDEKKAVADIFALDVALAALKDSAASTYEGGLSTLRIKLLERFSPLQLFYISFCNHFCDDPAEGPALCNSVVNASDFAEAFGCQRHSRPTCLFV</sequence>